<dbReference type="AlphaFoldDB" id="A0A5J4ZU43"/>
<dbReference type="PANTHER" id="PTHR35711:SF1">
    <property type="entry name" value="ECTODERMAL, ISOFORM F"/>
    <property type="match status" value="1"/>
</dbReference>
<gene>
    <name evidence="2" type="ORF">F0562_012272</name>
</gene>
<evidence type="ECO:0000313" key="2">
    <source>
        <dbReference type="EMBL" id="KAA8521599.1"/>
    </source>
</evidence>
<sequence length="144" mass="15212">MEGLSSDVVVLDRFVCSVIEAVVVETTIGAAKSLACLLFMMGSLPNGTDVCPREPGTFERVSIAGLNMEKKQPDPENKDGSETEDDDEDDDDGGDDQDEDAGDEEDLSGEEGNDEDEGDPEGGPEANGDGGSEDDDDDDDDDDD</sequence>
<feature type="compositionally biased region" description="Basic and acidic residues" evidence="1">
    <location>
        <begin position="68"/>
        <end position="81"/>
    </location>
</feature>
<evidence type="ECO:0000256" key="1">
    <source>
        <dbReference type="SAM" id="MobiDB-lite"/>
    </source>
</evidence>
<protein>
    <submittedName>
        <fullName evidence="2">Uncharacterized protein</fullName>
    </submittedName>
</protein>
<evidence type="ECO:0000313" key="3">
    <source>
        <dbReference type="Proteomes" id="UP000325577"/>
    </source>
</evidence>
<keyword evidence="3" id="KW-1185">Reference proteome</keyword>
<feature type="region of interest" description="Disordered" evidence="1">
    <location>
        <begin position="63"/>
        <end position="144"/>
    </location>
</feature>
<name>A0A5J4ZU43_9ASTE</name>
<dbReference type="OrthoDB" id="1938818at2759"/>
<organism evidence="2 3">
    <name type="scientific">Nyssa sinensis</name>
    <dbReference type="NCBI Taxonomy" id="561372"/>
    <lineage>
        <taxon>Eukaryota</taxon>
        <taxon>Viridiplantae</taxon>
        <taxon>Streptophyta</taxon>
        <taxon>Embryophyta</taxon>
        <taxon>Tracheophyta</taxon>
        <taxon>Spermatophyta</taxon>
        <taxon>Magnoliopsida</taxon>
        <taxon>eudicotyledons</taxon>
        <taxon>Gunneridae</taxon>
        <taxon>Pentapetalae</taxon>
        <taxon>asterids</taxon>
        <taxon>Cornales</taxon>
        <taxon>Nyssaceae</taxon>
        <taxon>Nyssa</taxon>
    </lineage>
</organism>
<reference evidence="2 3" key="1">
    <citation type="submission" date="2019-09" db="EMBL/GenBank/DDBJ databases">
        <title>A chromosome-level genome assembly of the Chinese tupelo Nyssa sinensis.</title>
        <authorList>
            <person name="Yang X."/>
            <person name="Kang M."/>
            <person name="Yang Y."/>
            <person name="Xiong H."/>
            <person name="Wang M."/>
            <person name="Zhang Z."/>
            <person name="Wang Z."/>
            <person name="Wu H."/>
            <person name="Ma T."/>
            <person name="Liu J."/>
            <person name="Xi Z."/>
        </authorList>
    </citation>
    <scope>NUCLEOTIDE SEQUENCE [LARGE SCALE GENOMIC DNA]</scope>
    <source>
        <strain evidence="2">J267</strain>
        <tissue evidence="2">Leaf</tissue>
    </source>
</reference>
<dbReference type="PANTHER" id="PTHR35711">
    <property type="entry name" value="EXPRESSED PROTEIN"/>
    <property type="match status" value="1"/>
</dbReference>
<feature type="compositionally biased region" description="Acidic residues" evidence="1">
    <location>
        <begin position="131"/>
        <end position="144"/>
    </location>
</feature>
<feature type="compositionally biased region" description="Acidic residues" evidence="1">
    <location>
        <begin position="82"/>
        <end position="122"/>
    </location>
</feature>
<proteinExistence type="predicted"/>
<accession>A0A5J4ZU43</accession>
<dbReference type="Proteomes" id="UP000325577">
    <property type="component" value="Linkage Group LG5"/>
</dbReference>
<dbReference type="EMBL" id="CM018048">
    <property type="protein sequence ID" value="KAA8521599.1"/>
    <property type="molecule type" value="Genomic_DNA"/>
</dbReference>